<dbReference type="OrthoDB" id="3229437at2759"/>
<dbReference type="AlphaFoldDB" id="A0A0C9VFK1"/>
<evidence type="ECO:0000313" key="2">
    <source>
        <dbReference type="Proteomes" id="UP000053820"/>
    </source>
</evidence>
<reference evidence="1 2" key="1">
    <citation type="submission" date="2014-04" db="EMBL/GenBank/DDBJ databases">
        <title>Evolutionary Origins and Diversification of the Mycorrhizal Mutualists.</title>
        <authorList>
            <consortium name="DOE Joint Genome Institute"/>
            <consortium name="Mycorrhizal Genomics Consortium"/>
            <person name="Kohler A."/>
            <person name="Kuo A."/>
            <person name="Nagy L.G."/>
            <person name="Floudas D."/>
            <person name="Copeland A."/>
            <person name="Barry K.W."/>
            <person name="Cichocki N."/>
            <person name="Veneault-Fourrey C."/>
            <person name="LaButti K."/>
            <person name="Lindquist E.A."/>
            <person name="Lipzen A."/>
            <person name="Lundell T."/>
            <person name="Morin E."/>
            <person name="Murat C."/>
            <person name="Riley R."/>
            <person name="Ohm R."/>
            <person name="Sun H."/>
            <person name="Tunlid A."/>
            <person name="Henrissat B."/>
            <person name="Grigoriev I.V."/>
            <person name="Hibbett D.S."/>
            <person name="Martin F."/>
        </authorList>
    </citation>
    <scope>NUCLEOTIDE SEQUENCE [LARGE SCALE GENOMIC DNA]</scope>
    <source>
        <strain evidence="1 2">MD-312</strain>
    </source>
</reference>
<dbReference type="EMBL" id="KN839847">
    <property type="protein sequence ID" value="KIJ64299.1"/>
    <property type="molecule type" value="Genomic_DNA"/>
</dbReference>
<accession>A0A0C9VFK1</accession>
<sequence>CRTGHGFFGEYFAHFVPTNDQSCPCGEPLQTREHILAECPIYDDHRETLREASEDLIISDLLGTEEGIKALATFIRQSGAFKKLDQPNHPPDDSEPLSMP</sequence>
<dbReference type="Proteomes" id="UP000053820">
    <property type="component" value="Unassembled WGS sequence"/>
</dbReference>
<gene>
    <name evidence="1" type="ORF">HYDPIDRAFT_90939</name>
</gene>
<dbReference type="HOGENOM" id="CLU_163773_0_0_1"/>
<protein>
    <recommendedName>
        <fullName evidence="3">Reverse transcriptase zinc-binding domain-containing protein</fullName>
    </recommendedName>
</protein>
<evidence type="ECO:0000313" key="1">
    <source>
        <dbReference type="EMBL" id="KIJ64299.1"/>
    </source>
</evidence>
<organism evidence="1 2">
    <name type="scientific">Hydnomerulius pinastri MD-312</name>
    <dbReference type="NCBI Taxonomy" id="994086"/>
    <lineage>
        <taxon>Eukaryota</taxon>
        <taxon>Fungi</taxon>
        <taxon>Dikarya</taxon>
        <taxon>Basidiomycota</taxon>
        <taxon>Agaricomycotina</taxon>
        <taxon>Agaricomycetes</taxon>
        <taxon>Agaricomycetidae</taxon>
        <taxon>Boletales</taxon>
        <taxon>Boletales incertae sedis</taxon>
        <taxon>Leucogyrophana</taxon>
    </lineage>
</organism>
<feature type="non-terminal residue" evidence="1">
    <location>
        <position position="1"/>
    </location>
</feature>
<evidence type="ECO:0008006" key="3">
    <source>
        <dbReference type="Google" id="ProtNLM"/>
    </source>
</evidence>
<proteinExistence type="predicted"/>
<name>A0A0C9VFK1_9AGAM</name>
<keyword evidence="2" id="KW-1185">Reference proteome</keyword>